<organism evidence="3 4">
    <name type="scientific">Acidiplasma cupricumulans</name>
    <dbReference type="NCBI Taxonomy" id="312540"/>
    <lineage>
        <taxon>Archaea</taxon>
        <taxon>Methanobacteriati</taxon>
        <taxon>Thermoplasmatota</taxon>
        <taxon>Thermoplasmata</taxon>
        <taxon>Thermoplasmatales</taxon>
        <taxon>Ferroplasmaceae</taxon>
        <taxon>Acidiplasma</taxon>
    </lineage>
</organism>
<comment type="similarity">
    <text evidence="1">Belongs to the NAD(P)-dependent epimerase/dehydratase family.</text>
</comment>
<dbReference type="EMBL" id="LKBH01000270">
    <property type="protein sequence ID" value="KQB34124.1"/>
    <property type="molecule type" value="Genomic_DNA"/>
</dbReference>
<feature type="domain" description="NAD-dependent epimerase/dehydratase" evidence="2">
    <location>
        <begin position="6"/>
        <end position="238"/>
    </location>
</feature>
<dbReference type="Pfam" id="PF01370">
    <property type="entry name" value="Epimerase"/>
    <property type="match status" value="1"/>
</dbReference>
<dbReference type="AlphaFoldDB" id="A0A0N8VKM3"/>
<dbReference type="CDD" id="cd05234">
    <property type="entry name" value="UDP_G4E_2_SDR_e"/>
    <property type="match status" value="1"/>
</dbReference>
<reference evidence="3 4" key="1">
    <citation type="submission" date="2015-09" db="EMBL/GenBank/DDBJ databases">
        <title>Heavy metals and arsenic resistance mechanisms in polyextremophilic archaea of the family Ferroplasmaceae.</title>
        <authorList>
            <person name="Bulaev A.G."/>
            <person name="Kanygina A.V."/>
        </authorList>
    </citation>
    <scope>NUCLEOTIDE SEQUENCE [LARGE SCALE GENOMIC DNA]</scope>
    <source>
        <strain evidence="3 4">BH2</strain>
    </source>
</reference>
<gene>
    <name evidence="3" type="ORF">AOG55_01405</name>
</gene>
<dbReference type="FunCoup" id="A0A0N8VKM3">
    <property type="interactions" value="12"/>
</dbReference>
<dbReference type="PANTHER" id="PTHR43000">
    <property type="entry name" value="DTDP-D-GLUCOSE 4,6-DEHYDRATASE-RELATED"/>
    <property type="match status" value="1"/>
</dbReference>
<dbReference type="InParanoid" id="A0A0N8VKM3"/>
<keyword evidence="4" id="KW-1185">Reference proteome</keyword>
<dbReference type="Proteomes" id="UP000050301">
    <property type="component" value="Unassembled WGS sequence"/>
</dbReference>
<dbReference type="SUPFAM" id="SSF51735">
    <property type="entry name" value="NAD(P)-binding Rossmann-fold domains"/>
    <property type="match status" value="1"/>
</dbReference>
<evidence type="ECO:0000313" key="4">
    <source>
        <dbReference type="Proteomes" id="UP000050301"/>
    </source>
</evidence>
<dbReference type="RefSeq" id="WP_055041104.1">
    <property type="nucleotide sequence ID" value="NZ_LKBH01000270.1"/>
</dbReference>
<dbReference type="InterPro" id="IPR036291">
    <property type="entry name" value="NAD(P)-bd_dom_sf"/>
</dbReference>
<evidence type="ECO:0000259" key="2">
    <source>
        <dbReference type="Pfam" id="PF01370"/>
    </source>
</evidence>
<comment type="caution">
    <text evidence="3">The sequence shown here is derived from an EMBL/GenBank/DDBJ whole genome shotgun (WGS) entry which is preliminary data.</text>
</comment>
<evidence type="ECO:0000256" key="1">
    <source>
        <dbReference type="ARBA" id="ARBA00007637"/>
    </source>
</evidence>
<protein>
    <submittedName>
        <fullName evidence="3">UDP-glucose 4-epimerase</fullName>
    </submittedName>
</protein>
<dbReference type="Gene3D" id="3.40.50.720">
    <property type="entry name" value="NAD(P)-binding Rossmann-like Domain"/>
    <property type="match status" value="1"/>
</dbReference>
<sequence length="318" mass="36088">MENKNILITGGAGFIGSNMVEKLINDNNITVIDNLNNHVGERFIKRFYRNKNFKFINGDLLKYDLESLNDIDIIIHFSANSDVRYGSEDPIKDFNNNVIVTQNILEYMRKKDVKEILFASSSTVYGEANIMPTPENYGPYLPISSYGASKMANEGFISAYSHYYGIRGTIFRFANIVGRNSTHGVIYDFIHKLLKNNKELEILGDGTQEKSYMHVTDCVDSMIYVHENLSRTDIINLGNDETTSVRKIADYVVSGMGLKNVKYIFTGGINGRGWKGDVKKTYLDITKLKKLGWKSRYTSDQSVEVAVKETLEQIKAME</sequence>
<evidence type="ECO:0000313" key="3">
    <source>
        <dbReference type="EMBL" id="KQB34124.1"/>
    </source>
</evidence>
<proteinExistence type="inferred from homology"/>
<dbReference type="InterPro" id="IPR001509">
    <property type="entry name" value="Epimerase_deHydtase"/>
</dbReference>
<name>A0A0N8VKM3_9ARCH</name>
<dbReference type="Gene3D" id="3.90.25.10">
    <property type="entry name" value="UDP-galactose 4-epimerase, domain 1"/>
    <property type="match status" value="1"/>
</dbReference>
<accession>A0A0N8VKM3</accession>